<evidence type="ECO:0000313" key="1">
    <source>
        <dbReference type="EMBL" id="NBG65558.1"/>
    </source>
</evidence>
<dbReference type="RefSeq" id="WP_160632511.1">
    <property type="nucleotide sequence ID" value="NZ_WWNE01000005.1"/>
</dbReference>
<protein>
    <submittedName>
        <fullName evidence="1">DUF4197 family protein</fullName>
    </submittedName>
</protein>
<accession>A0A6N9NG12</accession>
<keyword evidence="2" id="KW-1185">Reference proteome</keyword>
<dbReference type="InterPro" id="IPR025245">
    <property type="entry name" value="DUF4197"/>
</dbReference>
<dbReference type="EMBL" id="WWNE01000005">
    <property type="protein sequence ID" value="NBG65558.1"/>
    <property type="molecule type" value="Genomic_DNA"/>
</dbReference>
<reference evidence="1 2" key="1">
    <citation type="submission" date="2019-12" db="EMBL/GenBank/DDBJ databases">
        <authorList>
            <person name="Zhao J."/>
        </authorList>
    </citation>
    <scope>NUCLEOTIDE SEQUENCE [LARGE SCALE GENOMIC DNA]</scope>
    <source>
        <strain evidence="1 2">S-15</strain>
    </source>
</reference>
<name>A0A6N9NG12_9FLAO</name>
<evidence type="ECO:0000313" key="2">
    <source>
        <dbReference type="Proteomes" id="UP000470771"/>
    </source>
</evidence>
<dbReference type="Proteomes" id="UP000470771">
    <property type="component" value="Unassembled WGS sequence"/>
</dbReference>
<sequence length="246" mass="27070">MKKRIVLLSTLSILLFSCDTMQPLVGELGRAILEEPTTAVPTEFEMGSGLKEALIKGTKKGVANLSVEGGFLDNPMVKIPFPEEYDKVANTLRDIGLGNQIDQVELSLNRAAEDAVIEASPLFVNAITSMTIQDAQEILFGGKNAATNFLRAKTTDDLIVAFSPKISQSLDQVNATKYWSDVTNVYNKIPFVTKVDGDLTNYVTTKTIDGLFLKIAQEEEEIRENPIERTSSILKKVFDYAATKTK</sequence>
<dbReference type="PROSITE" id="PS51257">
    <property type="entry name" value="PROKAR_LIPOPROTEIN"/>
    <property type="match status" value="1"/>
</dbReference>
<proteinExistence type="predicted"/>
<dbReference type="Pfam" id="PF13852">
    <property type="entry name" value="DUF4197"/>
    <property type="match status" value="1"/>
</dbReference>
<comment type="caution">
    <text evidence="1">The sequence shown here is derived from an EMBL/GenBank/DDBJ whole genome shotgun (WGS) entry which is preliminary data.</text>
</comment>
<gene>
    <name evidence="1" type="ORF">GQN54_05485</name>
</gene>
<organism evidence="1 2">
    <name type="scientific">Acidiluteibacter ferrifornacis</name>
    <dbReference type="NCBI Taxonomy" id="2692424"/>
    <lineage>
        <taxon>Bacteria</taxon>
        <taxon>Pseudomonadati</taxon>
        <taxon>Bacteroidota</taxon>
        <taxon>Flavobacteriia</taxon>
        <taxon>Flavobacteriales</taxon>
        <taxon>Cryomorphaceae</taxon>
        <taxon>Acidiluteibacter</taxon>
    </lineage>
</organism>
<dbReference type="AlphaFoldDB" id="A0A6N9NG12"/>